<dbReference type="GO" id="GO:0017128">
    <property type="term" value="F:phospholipid scramblase activity"/>
    <property type="evidence" value="ECO:0007669"/>
    <property type="project" value="InterPro"/>
</dbReference>
<keyword evidence="2" id="KW-0449">Lipoprotein</keyword>
<evidence type="ECO:0000313" key="5">
    <source>
        <dbReference type="Proteomes" id="UP001165289"/>
    </source>
</evidence>
<sequence>MSAIPPGQGAPPPQGYAQPPQGYAQPPQGYAQPPQGYAQPPQGYQQGQVPPAPPGAPQTKTVEWMPPPQAVANCPPGLEYLTQIDQILVHQQVELWELMTGWETANRYVIKNTLGQQIYFAAENSNCCARQYCGPNRPFEMSIMDNTQHEVIHIVRPYRCSAWCCFCCLQKMEVQSPPGQIVGYVRQDCTFWNPKFTVLDAEEREILNITGNCIALCCRWCSDIDFDVTAVDGTSVGKVSKQWSGLAREYFTDADNFGIKFPMDLDVRVKAVVMGACFLIDFMFFEQQNRQR</sequence>
<dbReference type="Pfam" id="PF03803">
    <property type="entry name" value="Scramblase"/>
    <property type="match status" value="1"/>
</dbReference>
<gene>
    <name evidence="4" type="ORF">LOD99_6500</name>
</gene>
<dbReference type="EMBL" id="JAKMXF010000318">
    <property type="protein sequence ID" value="KAI6649710.1"/>
    <property type="molecule type" value="Genomic_DNA"/>
</dbReference>
<dbReference type="AlphaFoldDB" id="A0AAV7JLD6"/>
<comment type="caution">
    <text evidence="4">The sequence shown here is derived from an EMBL/GenBank/DDBJ whole genome shotgun (WGS) entry which is preliminary data.</text>
</comment>
<proteinExistence type="inferred from homology"/>
<dbReference type="InterPro" id="IPR005552">
    <property type="entry name" value="Scramblase"/>
</dbReference>
<dbReference type="GO" id="GO:0005886">
    <property type="term" value="C:plasma membrane"/>
    <property type="evidence" value="ECO:0007669"/>
    <property type="project" value="TreeGrafter"/>
</dbReference>
<evidence type="ECO:0000256" key="3">
    <source>
        <dbReference type="SAM" id="MobiDB-lite"/>
    </source>
</evidence>
<protein>
    <recommendedName>
        <fullName evidence="2">Phospholipid scramblase</fullName>
    </recommendedName>
</protein>
<reference evidence="4 5" key="1">
    <citation type="journal article" date="2023" name="BMC Biol.">
        <title>The compact genome of the sponge Oopsacas minuta (Hexactinellida) is lacking key metazoan core genes.</title>
        <authorList>
            <person name="Santini S."/>
            <person name="Schenkelaars Q."/>
            <person name="Jourda C."/>
            <person name="Duchesne M."/>
            <person name="Belahbib H."/>
            <person name="Rocher C."/>
            <person name="Selva M."/>
            <person name="Riesgo A."/>
            <person name="Vervoort M."/>
            <person name="Leys S.P."/>
            <person name="Kodjabachian L."/>
            <person name="Le Bivic A."/>
            <person name="Borchiellini C."/>
            <person name="Claverie J.M."/>
            <person name="Renard E."/>
        </authorList>
    </citation>
    <scope>NUCLEOTIDE SEQUENCE [LARGE SCALE GENOMIC DNA]</scope>
    <source>
        <strain evidence="4">SPO-2</strain>
    </source>
</reference>
<comment type="similarity">
    <text evidence="1 2">Belongs to the phospholipid scramblase family.</text>
</comment>
<organism evidence="4 5">
    <name type="scientific">Oopsacas minuta</name>
    <dbReference type="NCBI Taxonomy" id="111878"/>
    <lineage>
        <taxon>Eukaryota</taxon>
        <taxon>Metazoa</taxon>
        <taxon>Porifera</taxon>
        <taxon>Hexactinellida</taxon>
        <taxon>Hexasterophora</taxon>
        <taxon>Lyssacinosida</taxon>
        <taxon>Leucopsacidae</taxon>
        <taxon>Oopsacas</taxon>
    </lineage>
</organism>
<evidence type="ECO:0000313" key="4">
    <source>
        <dbReference type="EMBL" id="KAI6649710.1"/>
    </source>
</evidence>
<dbReference type="Proteomes" id="UP001165289">
    <property type="component" value="Unassembled WGS sequence"/>
</dbReference>
<dbReference type="SUPFAM" id="SSF54518">
    <property type="entry name" value="Tubby C-terminal domain-like"/>
    <property type="match status" value="1"/>
</dbReference>
<keyword evidence="2" id="KW-0106">Calcium</keyword>
<evidence type="ECO:0000256" key="1">
    <source>
        <dbReference type="ARBA" id="ARBA00005350"/>
    </source>
</evidence>
<dbReference type="PANTHER" id="PTHR23248">
    <property type="entry name" value="PHOSPHOLIPID SCRAMBLASE-RELATED"/>
    <property type="match status" value="1"/>
</dbReference>
<keyword evidence="2" id="KW-0564">Palmitate</keyword>
<dbReference type="PANTHER" id="PTHR23248:SF9">
    <property type="entry name" value="PHOSPHOLIPID SCRAMBLASE"/>
    <property type="match status" value="1"/>
</dbReference>
<name>A0AAV7JLD6_9METZ</name>
<dbReference type="InterPro" id="IPR025659">
    <property type="entry name" value="Tubby-like_C"/>
</dbReference>
<keyword evidence="5" id="KW-1185">Reference proteome</keyword>
<accession>A0AAV7JLD6</accession>
<evidence type="ECO:0000256" key="2">
    <source>
        <dbReference type="RuleBase" id="RU363116"/>
    </source>
</evidence>
<comment type="function">
    <text evidence="2">May mediate accelerated ATP-independent bidirectional transbilayer migration of phospholipids upon binding calcium ions that results in a loss of phospholipid asymmetry in the plasma membrane.</text>
</comment>
<comment type="cofactor">
    <cofactor evidence="2">
        <name>Ca(2+)</name>
        <dbReference type="ChEBI" id="CHEBI:29108"/>
    </cofactor>
</comment>
<feature type="region of interest" description="Disordered" evidence="3">
    <location>
        <begin position="1"/>
        <end position="63"/>
    </location>
</feature>
<feature type="compositionally biased region" description="Low complexity" evidence="3">
    <location>
        <begin position="15"/>
        <end position="49"/>
    </location>
</feature>